<evidence type="ECO:0000256" key="1">
    <source>
        <dbReference type="ARBA" id="ARBA00004370"/>
    </source>
</evidence>
<organism evidence="7 8">
    <name type="scientific">Lepraria finkii</name>
    <dbReference type="NCBI Taxonomy" id="1340010"/>
    <lineage>
        <taxon>Eukaryota</taxon>
        <taxon>Fungi</taxon>
        <taxon>Dikarya</taxon>
        <taxon>Ascomycota</taxon>
        <taxon>Pezizomycotina</taxon>
        <taxon>Lecanoromycetes</taxon>
        <taxon>OSLEUM clade</taxon>
        <taxon>Lecanoromycetidae</taxon>
        <taxon>Lecanorales</taxon>
        <taxon>Lecanorineae</taxon>
        <taxon>Stereocaulaceae</taxon>
        <taxon>Lepraria</taxon>
    </lineage>
</organism>
<dbReference type="InterPro" id="IPR000612">
    <property type="entry name" value="PMP3"/>
</dbReference>
<keyword evidence="8" id="KW-1185">Reference proteome</keyword>
<evidence type="ECO:0000313" key="8">
    <source>
        <dbReference type="Proteomes" id="UP001590951"/>
    </source>
</evidence>
<comment type="subcellular location">
    <subcellularLocation>
        <location evidence="1">Membrane</location>
    </subcellularLocation>
</comment>
<keyword evidence="5 6" id="KW-0472">Membrane</keyword>
<evidence type="ECO:0000256" key="4">
    <source>
        <dbReference type="ARBA" id="ARBA00022989"/>
    </source>
</evidence>
<proteinExistence type="inferred from homology"/>
<evidence type="ECO:0000256" key="3">
    <source>
        <dbReference type="ARBA" id="ARBA00022692"/>
    </source>
</evidence>
<dbReference type="Pfam" id="PF01679">
    <property type="entry name" value="Pmp3"/>
    <property type="match status" value="1"/>
</dbReference>
<accession>A0ABR4B0I2</accession>
<gene>
    <name evidence="7" type="ORF">ABVK25_008270</name>
</gene>
<dbReference type="Proteomes" id="UP001590951">
    <property type="component" value="Unassembled WGS sequence"/>
</dbReference>
<evidence type="ECO:0000256" key="6">
    <source>
        <dbReference type="SAM" id="Phobius"/>
    </source>
</evidence>
<keyword evidence="3 6" id="KW-0812">Transmembrane</keyword>
<name>A0ABR4B0I2_9LECA</name>
<evidence type="ECO:0000256" key="2">
    <source>
        <dbReference type="ARBA" id="ARBA00009530"/>
    </source>
</evidence>
<protein>
    <submittedName>
        <fullName evidence="7">Uncharacterized protein</fullName>
    </submittedName>
</protein>
<reference evidence="7 8" key="1">
    <citation type="submission" date="2024-09" db="EMBL/GenBank/DDBJ databases">
        <title>Rethinking Asexuality: The Enigmatic Case of Functional Sexual Genes in Lepraria (Stereocaulaceae).</title>
        <authorList>
            <person name="Doellman M."/>
            <person name="Sun Y."/>
            <person name="Barcenas-Pena A."/>
            <person name="Lumbsch H.T."/>
            <person name="Grewe F."/>
        </authorList>
    </citation>
    <scope>NUCLEOTIDE SEQUENCE [LARGE SCALE GENOMIC DNA]</scope>
    <source>
        <strain evidence="7 8">Grewe 0041</strain>
    </source>
</reference>
<keyword evidence="4 6" id="KW-1133">Transmembrane helix</keyword>
<comment type="similarity">
    <text evidence="2">Belongs to the UPF0057 (PMP3) family.</text>
</comment>
<feature type="transmembrane region" description="Helical" evidence="6">
    <location>
        <begin position="29"/>
        <end position="56"/>
    </location>
</feature>
<evidence type="ECO:0000256" key="5">
    <source>
        <dbReference type="ARBA" id="ARBA00023136"/>
    </source>
</evidence>
<dbReference type="EMBL" id="JBHFEH010000035">
    <property type="protein sequence ID" value="KAL2051403.1"/>
    <property type="molecule type" value="Genomic_DNA"/>
</dbReference>
<comment type="caution">
    <text evidence="7">The sequence shown here is derived from an EMBL/GenBank/DDBJ whole genome shotgun (WGS) entry which is preliminary data.</text>
</comment>
<sequence length="133" mass="15507">MIDRLLLTIVNIFFPPLTVFLITGPYADTLVNCCLFICGIIPSHIYGFYISCTYFHRKNKVRKGKRPGGLKSLVLDETVWNGGASEEEIDELREKREEKRRWKRGSGYDGRSQGYMTEGSRASYREPCERWFR</sequence>
<evidence type="ECO:0000313" key="7">
    <source>
        <dbReference type="EMBL" id="KAL2051403.1"/>
    </source>
</evidence>
<feature type="transmembrane region" description="Helical" evidence="6">
    <location>
        <begin position="5"/>
        <end position="23"/>
    </location>
</feature>